<organism evidence="1 2">
    <name type="scientific">Dorcoceras hygrometricum</name>
    <dbReference type="NCBI Taxonomy" id="472368"/>
    <lineage>
        <taxon>Eukaryota</taxon>
        <taxon>Viridiplantae</taxon>
        <taxon>Streptophyta</taxon>
        <taxon>Embryophyta</taxon>
        <taxon>Tracheophyta</taxon>
        <taxon>Spermatophyta</taxon>
        <taxon>Magnoliopsida</taxon>
        <taxon>eudicotyledons</taxon>
        <taxon>Gunneridae</taxon>
        <taxon>Pentapetalae</taxon>
        <taxon>asterids</taxon>
        <taxon>lamiids</taxon>
        <taxon>Lamiales</taxon>
        <taxon>Gesneriaceae</taxon>
        <taxon>Didymocarpoideae</taxon>
        <taxon>Trichosporeae</taxon>
        <taxon>Loxocarpinae</taxon>
        <taxon>Dorcoceras</taxon>
    </lineage>
</organism>
<dbReference type="PRINTS" id="PR00419">
    <property type="entry name" value="ADXRDTASE"/>
</dbReference>
<accession>A0A2Z7B0Z8</accession>
<gene>
    <name evidence="1" type="ORF">F511_11584</name>
</gene>
<keyword evidence="2" id="KW-1185">Reference proteome</keyword>
<dbReference type="PANTHER" id="PTHR42923:SF17">
    <property type="entry name" value="AMINE OXIDASE DOMAIN-CONTAINING PROTEIN"/>
    <property type="match status" value="1"/>
</dbReference>
<dbReference type="Proteomes" id="UP000250235">
    <property type="component" value="Unassembled WGS sequence"/>
</dbReference>
<dbReference type="GO" id="GO:0016491">
    <property type="term" value="F:oxidoreductase activity"/>
    <property type="evidence" value="ECO:0007669"/>
    <property type="project" value="TreeGrafter"/>
</dbReference>
<dbReference type="OrthoDB" id="908171at2759"/>
<dbReference type="AlphaFoldDB" id="A0A2Z7B0Z8"/>
<name>A0A2Z7B0Z8_9LAMI</name>
<dbReference type="InterPro" id="IPR050464">
    <property type="entry name" value="Zeta_carotene_desat/Oxidored"/>
</dbReference>
<proteinExistence type="predicted"/>
<dbReference type="EMBL" id="KV010623">
    <property type="protein sequence ID" value="KZV27581.1"/>
    <property type="molecule type" value="Genomic_DNA"/>
</dbReference>
<evidence type="ECO:0000313" key="1">
    <source>
        <dbReference type="EMBL" id="KZV27581.1"/>
    </source>
</evidence>
<dbReference type="InterPro" id="IPR036188">
    <property type="entry name" value="FAD/NAD-bd_sf"/>
</dbReference>
<evidence type="ECO:0008006" key="3">
    <source>
        <dbReference type="Google" id="ProtNLM"/>
    </source>
</evidence>
<reference evidence="1 2" key="1">
    <citation type="journal article" date="2015" name="Proc. Natl. Acad. Sci. U.S.A.">
        <title>The resurrection genome of Boea hygrometrica: A blueprint for survival of dehydration.</title>
        <authorList>
            <person name="Xiao L."/>
            <person name="Yang G."/>
            <person name="Zhang L."/>
            <person name="Yang X."/>
            <person name="Zhao S."/>
            <person name="Ji Z."/>
            <person name="Zhou Q."/>
            <person name="Hu M."/>
            <person name="Wang Y."/>
            <person name="Chen M."/>
            <person name="Xu Y."/>
            <person name="Jin H."/>
            <person name="Xiao X."/>
            <person name="Hu G."/>
            <person name="Bao F."/>
            <person name="Hu Y."/>
            <person name="Wan P."/>
            <person name="Li L."/>
            <person name="Deng X."/>
            <person name="Kuang T."/>
            <person name="Xiang C."/>
            <person name="Zhu J.K."/>
            <person name="Oliver M.J."/>
            <person name="He Y."/>
        </authorList>
    </citation>
    <scope>NUCLEOTIDE SEQUENCE [LARGE SCALE GENOMIC DNA]</scope>
    <source>
        <strain evidence="2">cv. XS01</strain>
    </source>
</reference>
<dbReference type="SUPFAM" id="SSF51905">
    <property type="entry name" value="FAD/NAD(P)-binding domain"/>
    <property type="match status" value="1"/>
</dbReference>
<evidence type="ECO:0000313" key="2">
    <source>
        <dbReference type="Proteomes" id="UP000250235"/>
    </source>
</evidence>
<dbReference type="Pfam" id="PF13450">
    <property type="entry name" value="NAD_binding_8"/>
    <property type="match status" value="1"/>
</dbReference>
<dbReference type="Gene3D" id="3.50.50.60">
    <property type="entry name" value="FAD/NAD(P)-binding domain"/>
    <property type="match status" value="1"/>
</dbReference>
<protein>
    <recommendedName>
        <fullName evidence="3">Cyclopropane-fatty-acyl-phospholipid synthase</fullName>
    </recommendedName>
</protein>
<dbReference type="PANTHER" id="PTHR42923">
    <property type="entry name" value="PROTOPORPHYRINOGEN OXIDASE"/>
    <property type="match status" value="1"/>
</dbReference>
<sequence>MRVAVVGGGISGLVSAYILAKEGVEVVMYEKDDRLGGAIHSRAVVVDGAPLDLDFTVFDQASHCPYMREVFEGLGVDLELSKMSFSLSIKDGQGYEWGTRNGLKSMFVQRKNILNPYFWKYIREITKFKDDVLRYVVLILKEKLFLLVFVSFFGKGDFM</sequence>